<dbReference type="InterPro" id="IPR057699">
    <property type="entry name" value="DUF7939"/>
</dbReference>
<dbReference type="PANTHER" id="PTHR40940:SF1">
    <property type="entry name" value="PROTEIN BATD"/>
    <property type="match status" value="1"/>
</dbReference>
<dbReference type="InterPro" id="IPR025738">
    <property type="entry name" value="BatD"/>
</dbReference>
<name>A0A0R3L6S7_9BRAD</name>
<protein>
    <recommendedName>
        <fullName evidence="4">DUF7939 domain-containing protein</fullName>
    </recommendedName>
</protein>
<dbReference type="EMBL" id="LLXX01000130">
    <property type="protein sequence ID" value="KRR04166.1"/>
    <property type="molecule type" value="Genomic_DNA"/>
</dbReference>
<dbReference type="STRING" id="1518501.CQ10_03220"/>
<dbReference type="OrthoDB" id="7699970at2"/>
<keyword evidence="2" id="KW-1133">Transmembrane helix</keyword>
<keyword evidence="3" id="KW-0732">Signal</keyword>
<dbReference type="Proteomes" id="UP000051913">
    <property type="component" value="Unassembled WGS sequence"/>
</dbReference>
<evidence type="ECO:0000256" key="3">
    <source>
        <dbReference type="SAM" id="SignalP"/>
    </source>
</evidence>
<feature type="compositionally biased region" description="Polar residues" evidence="1">
    <location>
        <begin position="441"/>
        <end position="455"/>
    </location>
</feature>
<feature type="chain" id="PRO_5009796975" description="DUF7939 domain-containing protein" evidence="3">
    <location>
        <begin position="23"/>
        <end position="464"/>
    </location>
</feature>
<evidence type="ECO:0000313" key="5">
    <source>
        <dbReference type="EMBL" id="KRR04166.1"/>
    </source>
</evidence>
<feature type="region of interest" description="Disordered" evidence="1">
    <location>
        <begin position="430"/>
        <end position="464"/>
    </location>
</feature>
<dbReference type="RefSeq" id="WP_057852401.1">
    <property type="nucleotide sequence ID" value="NZ_LLXX01000130.1"/>
</dbReference>
<evidence type="ECO:0000313" key="6">
    <source>
        <dbReference type="Proteomes" id="UP000051913"/>
    </source>
</evidence>
<dbReference type="AlphaFoldDB" id="A0A0R3L6S7"/>
<evidence type="ECO:0000256" key="1">
    <source>
        <dbReference type="SAM" id="MobiDB-lite"/>
    </source>
</evidence>
<feature type="transmembrane region" description="Helical" evidence="2">
    <location>
        <begin position="303"/>
        <end position="324"/>
    </location>
</feature>
<dbReference type="Pfam" id="PF25607">
    <property type="entry name" value="DUF7939"/>
    <property type="match status" value="1"/>
</dbReference>
<dbReference type="PANTHER" id="PTHR40940">
    <property type="entry name" value="PROTEIN BATD-RELATED"/>
    <property type="match status" value="1"/>
</dbReference>
<dbReference type="Pfam" id="PF13584">
    <property type="entry name" value="BatD"/>
    <property type="match status" value="1"/>
</dbReference>
<keyword evidence="2" id="KW-0812">Transmembrane</keyword>
<evidence type="ECO:0000259" key="4">
    <source>
        <dbReference type="Pfam" id="PF25607"/>
    </source>
</evidence>
<gene>
    <name evidence="5" type="ORF">CP49_22735</name>
</gene>
<reference evidence="5 6" key="1">
    <citation type="submission" date="2014-03" db="EMBL/GenBank/DDBJ databases">
        <title>Bradyrhizobium valentinum sp. nov., isolated from effective nodules of Lupinus mariae-josephae, a lupine endemic of basic-lime soils in Eastern Spain.</title>
        <authorList>
            <person name="Duran D."/>
            <person name="Rey L."/>
            <person name="Navarro A."/>
            <person name="Busquets A."/>
            <person name="Imperial J."/>
            <person name="Ruiz-Argueso T."/>
        </authorList>
    </citation>
    <scope>NUCLEOTIDE SEQUENCE [LARGE SCALE GENOMIC DNA]</scope>
    <source>
        <strain evidence="5 6">LmjM3</strain>
    </source>
</reference>
<evidence type="ECO:0000256" key="2">
    <source>
        <dbReference type="SAM" id="Phobius"/>
    </source>
</evidence>
<dbReference type="PROSITE" id="PS51257">
    <property type="entry name" value="PROKAR_LIPOPROTEIN"/>
    <property type="match status" value="1"/>
</dbReference>
<feature type="compositionally biased region" description="Basic residues" evidence="1">
    <location>
        <begin position="430"/>
        <end position="439"/>
    </location>
</feature>
<keyword evidence="6" id="KW-1185">Reference proteome</keyword>
<sequence length="464" mass="50929">MKRAFAMAICAFAAVASCSAWAQQTNAPKPILQVTLDPPRVVVGQPTTLRIDVLAPNYMTSPPELPGFQVRNAVTRQLQSVNLSEERNGVAFAGVRFEFTIYPQEPGAFAISDQKVKVKYAAEPPAAREELLSLPRVSFDAFIPDAAADLDPYLAARRLTVEQSVQRSSDRLKVGDSITRTVTIQAAETPAMLLPQVTFLAVEGLAVYPAQPSLQDKTEGRTDALTATRTDSATYILQQPGDYALPAIDVRWWNVGEGRVETAHLDAVTMQVAPNPAVQATGTSAPKARLNWTAIVDLIADHWLFALLATLVVAGLIRVAPGVARRIAAYHRRRRQAYEQSEAFAFSRFRHAVRRGDAKAAYFAMLHWLPHVGAATPDHTVEAFKVAAGDPVLDREIDAIEAELFAARRDAGRWSRHQLLHRVSAARRKLRPRAGRRSNMRLPQQLNPVGPSSRSVHGGRKPAR</sequence>
<feature type="signal peptide" evidence="3">
    <location>
        <begin position="1"/>
        <end position="22"/>
    </location>
</feature>
<feature type="domain" description="DUF7939" evidence="4">
    <location>
        <begin position="343"/>
        <end position="428"/>
    </location>
</feature>
<proteinExistence type="predicted"/>
<comment type="caution">
    <text evidence="5">The sequence shown here is derived from an EMBL/GenBank/DDBJ whole genome shotgun (WGS) entry which is preliminary data.</text>
</comment>
<accession>A0A0R3L6S7</accession>
<organism evidence="5 6">
    <name type="scientific">Bradyrhizobium valentinum</name>
    <dbReference type="NCBI Taxonomy" id="1518501"/>
    <lineage>
        <taxon>Bacteria</taxon>
        <taxon>Pseudomonadati</taxon>
        <taxon>Pseudomonadota</taxon>
        <taxon>Alphaproteobacteria</taxon>
        <taxon>Hyphomicrobiales</taxon>
        <taxon>Nitrobacteraceae</taxon>
        <taxon>Bradyrhizobium</taxon>
    </lineage>
</organism>
<keyword evidence="2" id="KW-0472">Membrane</keyword>